<proteinExistence type="predicted"/>
<protein>
    <recommendedName>
        <fullName evidence="1">DUF5753 domain-containing protein</fullName>
    </recommendedName>
</protein>
<dbReference type="EMBL" id="FOYL01000029">
    <property type="protein sequence ID" value="SFR30139.1"/>
    <property type="molecule type" value="Genomic_DNA"/>
</dbReference>
<sequence>MALGYVYKVPTPEWQFVTSQAQHAGDLRAFQQPQTAIFDPAEDFPLLIAEATRLRTFTADTVPTVFQLADYTTATVRWDDPAKAARLSRVRETWLTRSSDNDPLAVEAVFPESVLRQVVGGRRVLKAQLLHLMEVSELPKVSLRVIPNSTGAHPAMGCPFSWLGFPHRRHNDVVYTETFLRSEYLENYDQVEQVAERFIALQTLALNEDDTLELIAEAAVRV</sequence>
<keyword evidence="3" id="KW-1185">Reference proteome</keyword>
<accession>A0A1I6FJM1</accession>
<dbReference type="RefSeq" id="WP_093606493.1">
    <property type="nucleotide sequence ID" value="NZ_FOYL01000029.1"/>
</dbReference>
<feature type="domain" description="DUF5753" evidence="1">
    <location>
        <begin position="49"/>
        <end position="217"/>
    </location>
</feature>
<dbReference type="AlphaFoldDB" id="A0A1I6FJM1"/>
<evidence type="ECO:0000313" key="2">
    <source>
        <dbReference type="EMBL" id="SFR30139.1"/>
    </source>
</evidence>
<dbReference type="OrthoDB" id="3462393at2"/>
<dbReference type="InterPro" id="IPR043917">
    <property type="entry name" value="DUF5753"/>
</dbReference>
<dbReference type="Proteomes" id="UP000198583">
    <property type="component" value="Unassembled WGS sequence"/>
</dbReference>
<evidence type="ECO:0000313" key="3">
    <source>
        <dbReference type="Proteomes" id="UP000198583"/>
    </source>
</evidence>
<organism evidence="2 3">
    <name type="scientific">Lentzea waywayandensis</name>
    <dbReference type="NCBI Taxonomy" id="84724"/>
    <lineage>
        <taxon>Bacteria</taxon>
        <taxon>Bacillati</taxon>
        <taxon>Actinomycetota</taxon>
        <taxon>Actinomycetes</taxon>
        <taxon>Pseudonocardiales</taxon>
        <taxon>Pseudonocardiaceae</taxon>
        <taxon>Lentzea</taxon>
    </lineage>
</organism>
<name>A0A1I6FJM1_9PSEU</name>
<gene>
    <name evidence="2" type="ORF">SAMN04488564_12914</name>
</gene>
<dbReference type="STRING" id="84724.SAMN04488564_12914"/>
<evidence type="ECO:0000259" key="1">
    <source>
        <dbReference type="Pfam" id="PF19054"/>
    </source>
</evidence>
<reference evidence="3" key="1">
    <citation type="submission" date="2016-10" db="EMBL/GenBank/DDBJ databases">
        <authorList>
            <person name="Varghese N."/>
            <person name="Submissions S."/>
        </authorList>
    </citation>
    <scope>NUCLEOTIDE SEQUENCE [LARGE SCALE GENOMIC DNA]</scope>
    <source>
        <strain evidence="3">DSM 44232</strain>
    </source>
</reference>
<dbReference type="Pfam" id="PF19054">
    <property type="entry name" value="DUF5753"/>
    <property type="match status" value="1"/>
</dbReference>